<dbReference type="GO" id="GO:0016020">
    <property type="term" value="C:membrane"/>
    <property type="evidence" value="ECO:0007669"/>
    <property type="project" value="UniProtKB-SubCell"/>
</dbReference>
<keyword evidence="2 6" id="KW-0812">Transmembrane</keyword>
<dbReference type="EMBL" id="CAEZTM010000019">
    <property type="protein sequence ID" value="CAB4568823.1"/>
    <property type="molecule type" value="Genomic_DNA"/>
</dbReference>
<feature type="transmembrane region" description="Helical" evidence="6">
    <location>
        <begin position="457"/>
        <end position="476"/>
    </location>
</feature>
<dbReference type="GO" id="GO:0017004">
    <property type="term" value="P:cytochrome complex assembly"/>
    <property type="evidence" value="ECO:0007669"/>
    <property type="project" value="UniProtKB-KW"/>
</dbReference>
<protein>
    <submittedName>
        <fullName evidence="8">Unannotated protein</fullName>
    </submittedName>
</protein>
<evidence type="ECO:0000256" key="2">
    <source>
        <dbReference type="ARBA" id="ARBA00022692"/>
    </source>
</evidence>
<keyword evidence="3" id="KW-0201">Cytochrome c-type biogenesis</keyword>
<dbReference type="AlphaFoldDB" id="A0A6J6E3K6"/>
<evidence type="ECO:0000256" key="3">
    <source>
        <dbReference type="ARBA" id="ARBA00022748"/>
    </source>
</evidence>
<evidence type="ECO:0000256" key="6">
    <source>
        <dbReference type="SAM" id="Phobius"/>
    </source>
</evidence>
<name>A0A6J6E3K6_9ZZZZ</name>
<evidence type="ECO:0000256" key="5">
    <source>
        <dbReference type="ARBA" id="ARBA00023136"/>
    </source>
</evidence>
<dbReference type="PANTHER" id="PTHR31566">
    <property type="entry name" value="CYTOCHROME C BIOGENESIS PROTEIN CCS1, CHLOROPLASTIC"/>
    <property type="match status" value="1"/>
</dbReference>
<gene>
    <name evidence="8" type="ORF">UFOPK1684_00583</name>
</gene>
<comment type="subcellular location">
    <subcellularLocation>
        <location evidence="1">Membrane</location>
        <topology evidence="1">Multi-pass membrane protein</topology>
    </subcellularLocation>
</comment>
<proteinExistence type="predicted"/>
<dbReference type="PANTHER" id="PTHR31566:SF0">
    <property type="entry name" value="CYTOCHROME C BIOGENESIS PROTEIN CCS1, CHLOROPLASTIC"/>
    <property type="match status" value="1"/>
</dbReference>
<sequence length="531" mass="57810">MEPLRPSDYDDGAEAHTIAQPSLDAGGWARFFWRQLTSMRTALVLLLLLALASIPGSLVPQRSSNPNGVIQFERDDPELFAILDGLQFFDTFTSVWFSAIYLLLFVSLIGCIVPRAQHHMKALRQPPPATPSRLERLEHYVSIQLSGDRAALLTRAERLVKKAGYRVAPADGAVAAERGYLRETANLAFHLGLVGILVALAAGAGYKYSGQRIIIEGQTFTNQLTSYDFFNPGRFFAEESLEPYSLTLDEFVPKYEFDLTSGAAHALDFTANLVVTEQGSSREAQVKVNEPLDIQGTSVYLLGNGFAPWVTVRSAEGEIVFSQPVPFLPQDPNLTSIGVVKVPDGLRAQTGLIGFLYPSAVALPSGALTSVYPEPDQPVLTFNVFEGDLGLNEGVPRNVYSLDTGSLTQITGGDTGEDSVILNLGESQELPGGRGSIEFTSLPRFISVDIHRDPTQLPVALFSVVILGGLVVSLFVTRRRAWIRVHEADEQGSVRVEFAALARGDDPGLAVELERLVADFSQEHDHKLVSS</sequence>
<evidence type="ECO:0000256" key="1">
    <source>
        <dbReference type="ARBA" id="ARBA00004141"/>
    </source>
</evidence>
<feature type="transmembrane region" description="Helical" evidence="6">
    <location>
        <begin position="41"/>
        <end position="59"/>
    </location>
</feature>
<feature type="transmembrane region" description="Helical" evidence="6">
    <location>
        <begin position="187"/>
        <end position="206"/>
    </location>
</feature>
<accession>A0A6J6E3K6</accession>
<dbReference type="InterPro" id="IPR007816">
    <property type="entry name" value="ResB-like_domain"/>
</dbReference>
<keyword evidence="5 6" id="KW-0472">Membrane</keyword>
<dbReference type="InterPro" id="IPR023494">
    <property type="entry name" value="Cyt_c_bgen_Ccs1/CcsB/ResB"/>
</dbReference>
<keyword evidence="4 6" id="KW-1133">Transmembrane helix</keyword>
<organism evidence="8">
    <name type="scientific">freshwater metagenome</name>
    <dbReference type="NCBI Taxonomy" id="449393"/>
    <lineage>
        <taxon>unclassified sequences</taxon>
        <taxon>metagenomes</taxon>
        <taxon>ecological metagenomes</taxon>
    </lineage>
</organism>
<reference evidence="8" key="1">
    <citation type="submission" date="2020-05" db="EMBL/GenBank/DDBJ databases">
        <authorList>
            <person name="Chiriac C."/>
            <person name="Salcher M."/>
            <person name="Ghai R."/>
            <person name="Kavagutti S V."/>
        </authorList>
    </citation>
    <scope>NUCLEOTIDE SEQUENCE</scope>
</reference>
<evidence type="ECO:0000313" key="8">
    <source>
        <dbReference type="EMBL" id="CAB4568823.1"/>
    </source>
</evidence>
<evidence type="ECO:0000259" key="7">
    <source>
        <dbReference type="Pfam" id="PF05140"/>
    </source>
</evidence>
<feature type="domain" description="ResB-like" evidence="7">
    <location>
        <begin position="39"/>
        <end position="513"/>
    </location>
</feature>
<dbReference type="Pfam" id="PF05140">
    <property type="entry name" value="ResB"/>
    <property type="match status" value="1"/>
</dbReference>
<evidence type="ECO:0000256" key="4">
    <source>
        <dbReference type="ARBA" id="ARBA00022989"/>
    </source>
</evidence>
<feature type="transmembrane region" description="Helical" evidence="6">
    <location>
        <begin position="95"/>
        <end position="114"/>
    </location>
</feature>